<reference evidence="2 3" key="1">
    <citation type="submission" date="2019-09" db="EMBL/GenBank/DDBJ databases">
        <title>Genome sequence of Rhodovastum atsumiense, a diverse member of the Acetobacteraceae family of non-sulfur purple photosynthetic bacteria.</title>
        <authorList>
            <person name="Meyer T."/>
            <person name="Kyndt J."/>
        </authorList>
    </citation>
    <scope>NUCLEOTIDE SEQUENCE [LARGE SCALE GENOMIC DNA]</scope>
    <source>
        <strain evidence="2 3">DSM 21279</strain>
    </source>
</reference>
<dbReference type="PRINTS" id="PR01217">
    <property type="entry name" value="PRICHEXTENSN"/>
</dbReference>
<dbReference type="Proteomes" id="UP000325255">
    <property type="component" value="Unassembled WGS sequence"/>
</dbReference>
<gene>
    <name evidence="2" type="ORF">F1189_11000</name>
</gene>
<dbReference type="InterPro" id="IPR011990">
    <property type="entry name" value="TPR-like_helical_dom_sf"/>
</dbReference>
<sequence length="388" mass="40053">MMEFRIEPVEADPEGATGAFVFTPAPFVGAEVRVLLEAPARDRNNRIGPHGWSVSGEGLAARRVEKRGNELWVFFGREISFYMRPDEAVQVTLLDTEAVGEEIWPPIARGDETPPPPYQRPAPTPPPPPPAPAPPPPPAPPLPPPEPPPTTEPLPTPEPPKPEPVTPKPVTPEQPVKPVQPSWPLWGALAAVLLLLAAGGGAWWWLHRPAPSSPEAAVTPPPPPAPAPAPAAPPAPVAPPAPPPAAAAADPCQDAAAVLARRCPPERLAALPAAQQTVLADALMALGGPEAGNIAVALLGAAGNTGDPAAMLRLGRLYDPATFRAGGPLSAANPARALDLYGRAAAAGNTEASTARETLVERLRTLARGNDAEATKARQALAAAGIAP</sequence>
<proteinExistence type="predicted"/>
<feature type="compositionally biased region" description="Pro residues" evidence="1">
    <location>
        <begin position="113"/>
        <end position="172"/>
    </location>
</feature>
<dbReference type="RefSeq" id="WP_150040791.1">
    <property type="nucleotide sequence ID" value="NZ_OW485601.1"/>
</dbReference>
<protein>
    <submittedName>
        <fullName evidence="2">Sel1 repeat family protein</fullName>
    </submittedName>
</protein>
<dbReference type="EMBL" id="VWPK01000014">
    <property type="protein sequence ID" value="KAA5612183.1"/>
    <property type="molecule type" value="Genomic_DNA"/>
</dbReference>
<organism evidence="2 3">
    <name type="scientific">Rhodovastum atsumiense</name>
    <dbReference type="NCBI Taxonomy" id="504468"/>
    <lineage>
        <taxon>Bacteria</taxon>
        <taxon>Pseudomonadati</taxon>
        <taxon>Pseudomonadota</taxon>
        <taxon>Alphaproteobacteria</taxon>
        <taxon>Acetobacterales</taxon>
        <taxon>Acetobacteraceae</taxon>
        <taxon>Rhodovastum</taxon>
    </lineage>
</organism>
<feature type="region of interest" description="Disordered" evidence="1">
    <location>
        <begin position="211"/>
        <end position="248"/>
    </location>
</feature>
<evidence type="ECO:0000256" key="1">
    <source>
        <dbReference type="SAM" id="MobiDB-lite"/>
    </source>
</evidence>
<name>A0A5M6IV45_9PROT</name>
<dbReference type="OrthoDB" id="7284896at2"/>
<evidence type="ECO:0000313" key="2">
    <source>
        <dbReference type="EMBL" id="KAA5612183.1"/>
    </source>
</evidence>
<dbReference type="AlphaFoldDB" id="A0A5M6IV45"/>
<dbReference type="Gene3D" id="1.25.40.10">
    <property type="entry name" value="Tetratricopeptide repeat domain"/>
    <property type="match status" value="1"/>
</dbReference>
<feature type="compositionally biased region" description="Pro residues" evidence="1">
    <location>
        <begin position="219"/>
        <end position="245"/>
    </location>
</feature>
<comment type="caution">
    <text evidence="2">The sequence shown here is derived from an EMBL/GenBank/DDBJ whole genome shotgun (WGS) entry which is preliminary data.</text>
</comment>
<feature type="region of interest" description="Disordered" evidence="1">
    <location>
        <begin position="106"/>
        <end position="176"/>
    </location>
</feature>
<accession>A0A5M6IV45</accession>
<evidence type="ECO:0000313" key="3">
    <source>
        <dbReference type="Proteomes" id="UP000325255"/>
    </source>
</evidence>
<keyword evidence="3" id="KW-1185">Reference proteome</keyword>